<evidence type="ECO:0000256" key="12">
    <source>
        <dbReference type="ARBA" id="ARBA00023157"/>
    </source>
</evidence>
<evidence type="ECO:0000256" key="4">
    <source>
        <dbReference type="ARBA" id="ARBA00022679"/>
    </source>
</evidence>
<evidence type="ECO:0000256" key="11">
    <source>
        <dbReference type="ARBA" id="ARBA00023136"/>
    </source>
</evidence>
<dbReference type="EMBL" id="WSES01000003">
    <property type="protein sequence ID" value="MVW60145.1"/>
    <property type="molecule type" value="Genomic_DNA"/>
</dbReference>
<keyword evidence="12" id="KW-1015">Disulfide bond</keyword>
<organism evidence="15 16">
    <name type="scientific">Massilia cellulosiltytica</name>
    <dbReference type="NCBI Taxonomy" id="2683234"/>
    <lineage>
        <taxon>Bacteria</taxon>
        <taxon>Pseudomonadati</taxon>
        <taxon>Pseudomonadota</taxon>
        <taxon>Betaproteobacteria</taxon>
        <taxon>Burkholderiales</taxon>
        <taxon>Oxalobacteraceae</taxon>
        <taxon>Telluria group</taxon>
        <taxon>Massilia</taxon>
    </lineage>
</organism>
<evidence type="ECO:0000256" key="6">
    <source>
        <dbReference type="ARBA" id="ARBA00022723"/>
    </source>
</evidence>
<evidence type="ECO:0000313" key="16">
    <source>
        <dbReference type="Proteomes" id="UP000443353"/>
    </source>
</evidence>
<evidence type="ECO:0000256" key="7">
    <source>
        <dbReference type="ARBA" id="ARBA00022824"/>
    </source>
</evidence>
<dbReference type="PANTHER" id="PTHR46025:SF3">
    <property type="entry name" value="XYLOSYLTRANSFERASE OXT"/>
    <property type="match status" value="1"/>
</dbReference>
<dbReference type="InterPro" id="IPR043538">
    <property type="entry name" value="XYLT"/>
</dbReference>
<proteinExistence type="predicted"/>
<sequence length="285" mass="32248">MTTQVFLIQAHKDLDQLNALVEQLRDDDFRVVVNLDRKCALDPAAVHPSARLVRDRVDVHWGTFSQVQAVLNSLAQIVAEVPDFDKVIFLSAQDFPLLSNARLKEALARHAHQELLDTVAIGTGPGQWAAGFRYQYFYRDDGPRLLRWACRIVNRAMRATGITRRLPGGMRPYGGSSWWALSRACVQDILARVARDPGLVRFFRHCACPDEMFFQTLVMNSPFAPRVLGQNFRYVQWPEHGARNPKILDEGDFERIAASRAHFCRKIDSEASAALLPRLLALRAA</sequence>
<evidence type="ECO:0000256" key="10">
    <source>
        <dbReference type="ARBA" id="ARBA00023034"/>
    </source>
</evidence>
<evidence type="ECO:0000256" key="9">
    <source>
        <dbReference type="ARBA" id="ARBA00022989"/>
    </source>
</evidence>
<dbReference type="InterPro" id="IPR003406">
    <property type="entry name" value="Glyco_trans_14"/>
</dbReference>
<dbReference type="RefSeq" id="WP_056127058.1">
    <property type="nucleotide sequence ID" value="NZ_WSES01000003.1"/>
</dbReference>
<keyword evidence="11" id="KW-0472">Membrane</keyword>
<comment type="subcellular location">
    <subcellularLocation>
        <location evidence="2">Endoplasmic reticulum membrane</location>
        <topology evidence="2">Single-pass type II membrane protein</topology>
    </subcellularLocation>
    <subcellularLocation>
        <location evidence="1">Golgi apparatus membrane</location>
        <topology evidence="1">Single-pass type II membrane protein</topology>
    </subcellularLocation>
</comment>
<keyword evidence="4" id="KW-0808">Transferase</keyword>
<dbReference type="GO" id="GO:0030158">
    <property type="term" value="F:protein xylosyltransferase activity"/>
    <property type="evidence" value="ECO:0007669"/>
    <property type="project" value="InterPro"/>
</dbReference>
<dbReference type="Proteomes" id="UP000443353">
    <property type="component" value="Unassembled WGS sequence"/>
</dbReference>
<keyword evidence="6" id="KW-0479">Metal-binding</keyword>
<evidence type="ECO:0000313" key="15">
    <source>
        <dbReference type="EMBL" id="MVW60145.1"/>
    </source>
</evidence>
<keyword evidence="9" id="KW-1133">Transmembrane helix</keyword>
<evidence type="ECO:0000256" key="8">
    <source>
        <dbReference type="ARBA" id="ARBA00022968"/>
    </source>
</evidence>
<dbReference type="AlphaFoldDB" id="A0A7X3FYJ3"/>
<evidence type="ECO:0000256" key="13">
    <source>
        <dbReference type="ARBA" id="ARBA00023180"/>
    </source>
</evidence>
<dbReference type="PANTHER" id="PTHR46025">
    <property type="entry name" value="XYLOSYLTRANSFERASE OXT"/>
    <property type="match status" value="1"/>
</dbReference>
<evidence type="ECO:0000256" key="3">
    <source>
        <dbReference type="ARBA" id="ARBA00022676"/>
    </source>
</evidence>
<protein>
    <recommendedName>
        <fullName evidence="14">Peptide O-xylosyltransferase</fullName>
    </recommendedName>
</protein>
<evidence type="ECO:0000256" key="1">
    <source>
        <dbReference type="ARBA" id="ARBA00004323"/>
    </source>
</evidence>
<dbReference type="GO" id="GO:0050650">
    <property type="term" value="P:chondroitin sulfate proteoglycan biosynthetic process"/>
    <property type="evidence" value="ECO:0007669"/>
    <property type="project" value="TreeGrafter"/>
</dbReference>
<reference evidence="15 16" key="1">
    <citation type="submission" date="2019-12" db="EMBL/GenBank/DDBJ databases">
        <authorList>
            <person name="Li C."/>
            <person name="Zhao J."/>
        </authorList>
    </citation>
    <scope>NUCLEOTIDE SEQUENCE [LARGE SCALE GENOMIC DNA]</scope>
    <source>
        <strain evidence="15 16">NEAU-DD11</strain>
    </source>
</reference>
<evidence type="ECO:0000256" key="2">
    <source>
        <dbReference type="ARBA" id="ARBA00004648"/>
    </source>
</evidence>
<evidence type="ECO:0000256" key="5">
    <source>
        <dbReference type="ARBA" id="ARBA00022692"/>
    </source>
</evidence>
<dbReference type="GO" id="GO:0046872">
    <property type="term" value="F:metal ion binding"/>
    <property type="evidence" value="ECO:0007669"/>
    <property type="project" value="UniProtKB-KW"/>
</dbReference>
<keyword evidence="5" id="KW-0812">Transmembrane</keyword>
<dbReference type="GO" id="GO:0015012">
    <property type="term" value="P:heparan sulfate proteoglycan biosynthetic process"/>
    <property type="evidence" value="ECO:0007669"/>
    <property type="project" value="TreeGrafter"/>
</dbReference>
<keyword evidence="13" id="KW-0325">Glycoprotein</keyword>
<accession>A0A7X3FYJ3</accession>
<keyword evidence="7" id="KW-0256">Endoplasmic reticulum</keyword>
<dbReference type="GO" id="GO:0016020">
    <property type="term" value="C:membrane"/>
    <property type="evidence" value="ECO:0007669"/>
    <property type="project" value="InterPro"/>
</dbReference>
<name>A0A7X3FYJ3_9BURK</name>
<keyword evidence="3" id="KW-0328">Glycosyltransferase</keyword>
<comment type="caution">
    <text evidence="15">The sequence shown here is derived from an EMBL/GenBank/DDBJ whole genome shotgun (WGS) entry which is preliminary data.</text>
</comment>
<evidence type="ECO:0000256" key="14">
    <source>
        <dbReference type="ARBA" id="ARBA00042865"/>
    </source>
</evidence>
<dbReference type="Pfam" id="PF02485">
    <property type="entry name" value="Branch"/>
    <property type="match status" value="1"/>
</dbReference>
<gene>
    <name evidence="15" type="ORF">GPY61_09390</name>
</gene>
<keyword evidence="8" id="KW-0735">Signal-anchor</keyword>
<keyword evidence="16" id="KW-1185">Reference proteome</keyword>
<keyword evidence="10" id="KW-0333">Golgi apparatus</keyword>